<dbReference type="RefSeq" id="WP_182706987.1">
    <property type="nucleotide sequence ID" value="NZ_JACJII010000001.1"/>
</dbReference>
<organism evidence="1 2">
    <name type="scientific">Thermomonospora cellulosilytica</name>
    <dbReference type="NCBI Taxonomy" id="1411118"/>
    <lineage>
        <taxon>Bacteria</taxon>
        <taxon>Bacillati</taxon>
        <taxon>Actinomycetota</taxon>
        <taxon>Actinomycetes</taxon>
        <taxon>Streptosporangiales</taxon>
        <taxon>Thermomonosporaceae</taxon>
        <taxon>Thermomonospora</taxon>
    </lineage>
</organism>
<evidence type="ECO:0000313" key="1">
    <source>
        <dbReference type="EMBL" id="MBA9005934.1"/>
    </source>
</evidence>
<evidence type="ECO:0000313" key="2">
    <source>
        <dbReference type="Proteomes" id="UP000539313"/>
    </source>
</evidence>
<dbReference type="EMBL" id="JACJII010000001">
    <property type="protein sequence ID" value="MBA9005934.1"/>
    <property type="molecule type" value="Genomic_DNA"/>
</dbReference>
<reference evidence="1 2" key="1">
    <citation type="submission" date="2020-08" db="EMBL/GenBank/DDBJ databases">
        <title>Sequencing the genomes of 1000 actinobacteria strains.</title>
        <authorList>
            <person name="Klenk H.-P."/>
        </authorList>
    </citation>
    <scope>NUCLEOTIDE SEQUENCE [LARGE SCALE GENOMIC DNA]</scope>
    <source>
        <strain evidence="1 2">DSM 45823</strain>
    </source>
</reference>
<protein>
    <submittedName>
        <fullName evidence="1">Uncharacterized protein</fullName>
    </submittedName>
</protein>
<gene>
    <name evidence="1" type="ORF">HNR21_004816</name>
</gene>
<proteinExistence type="predicted"/>
<dbReference type="AlphaFoldDB" id="A0A7W3N1R6"/>
<sequence>MAARVRLDRAALDRLLRQPGGPVHDHVTALTRRTETRAKLNIRVRTGTTRASITSSVRTRGTLVIGRVWTPSKVGWWLHEGTGIYGPRGRPIRPVRAQFLRFEVGGRIVYARQVRGMPGDQWLVRALRQTVPYPVVER</sequence>
<dbReference type="Proteomes" id="UP000539313">
    <property type="component" value="Unassembled WGS sequence"/>
</dbReference>
<name>A0A7W3N1R6_9ACTN</name>
<accession>A0A7W3N1R6</accession>
<comment type="caution">
    <text evidence="1">The sequence shown here is derived from an EMBL/GenBank/DDBJ whole genome shotgun (WGS) entry which is preliminary data.</text>
</comment>
<keyword evidence="2" id="KW-1185">Reference proteome</keyword>